<sequence>MPVLQTRRGYLERLSSATLRHLASISQRCFRRLTIMYRGAERTAALSLVSDILQRMKHEDRDRVDQLERAVKLTSSTTSAAAQR</sequence>
<name>A0ACB8BPE7_9AGAM</name>
<reference evidence="1" key="1">
    <citation type="journal article" date="2021" name="New Phytol.">
        <title>Evolutionary innovations through gain and loss of genes in the ectomycorrhizal Boletales.</title>
        <authorList>
            <person name="Wu G."/>
            <person name="Miyauchi S."/>
            <person name="Morin E."/>
            <person name="Kuo A."/>
            <person name="Drula E."/>
            <person name="Varga T."/>
            <person name="Kohler A."/>
            <person name="Feng B."/>
            <person name="Cao Y."/>
            <person name="Lipzen A."/>
            <person name="Daum C."/>
            <person name="Hundley H."/>
            <person name="Pangilinan J."/>
            <person name="Johnson J."/>
            <person name="Barry K."/>
            <person name="LaButti K."/>
            <person name="Ng V."/>
            <person name="Ahrendt S."/>
            <person name="Min B."/>
            <person name="Choi I.G."/>
            <person name="Park H."/>
            <person name="Plett J.M."/>
            <person name="Magnuson J."/>
            <person name="Spatafora J.W."/>
            <person name="Nagy L.G."/>
            <person name="Henrissat B."/>
            <person name="Grigoriev I.V."/>
            <person name="Yang Z.L."/>
            <person name="Xu J."/>
            <person name="Martin F.M."/>
        </authorList>
    </citation>
    <scope>NUCLEOTIDE SEQUENCE</scope>
    <source>
        <strain evidence="1">KUC20120723A-06</strain>
    </source>
</reference>
<proteinExistence type="predicted"/>
<organism evidence="1 2">
    <name type="scientific">Leucogyrophana mollusca</name>
    <dbReference type="NCBI Taxonomy" id="85980"/>
    <lineage>
        <taxon>Eukaryota</taxon>
        <taxon>Fungi</taxon>
        <taxon>Dikarya</taxon>
        <taxon>Basidiomycota</taxon>
        <taxon>Agaricomycotina</taxon>
        <taxon>Agaricomycetes</taxon>
        <taxon>Agaricomycetidae</taxon>
        <taxon>Boletales</taxon>
        <taxon>Boletales incertae sedis</taxon>
        <taxon>Leucogyrophana</taxon>
    </lineage>
</organism>
<gene>
    <name evidence="1" type="ORF">BV22DRAFT_336094</name>
</gene>
<evidence type="ECO:0000313" key="1">
    <source>
        <dbReference type="EMBL" id="KAH7926743.1"/>
    </source>
</evidence>
<protein>
    <submittedName>
        <fullName evidence="1">Uncharacterized protein</fullName>
    </submittedName>
</protein>
<accession>A0ACB8BPE7</accession>
<comment type="caution">
    <text evidence="1">The sequence shown here is derived from an EMBL/GenBank/DDBJ whole genome shotgun (WGS) entry which is preliminary data.</text>
</comment>
<dbReference type="EMBL" id="MU266378">
    <property type="protein sequence ID" value="KAH7926743.1"/>
    <property type="molecule type" value="Genomic_DNA"/>
</dbReference>
<keyword evidence="2" id="KW-1185">Reference proteome</keyword>
<evidence type="ECO:0000313" key="2">
    <source>
        <dbReference type="Proteomes" id="UP000790709"/>
    </source>
</evidence>
<dbReference type="Proteomes" id="UP000790709">
    <property type="component" value="Unassembled WGS sequence"/>
</dbReference>